<gene>
    <name evidence="2" type="ORF">EJ903_18795</name>
</gene>
<accession>A0A3S0K2V9</accession>
<dbReference type="Proteomes" id="UP000277007">
    <property type="component" value="Unassembled WGS sequence"/>
</dbReference>
<evidence type="ECO:0000313" key="2">
    <source>
        <dbReference type="EMBL" id="RTR17264.1"/>
    </source>
</evidence>
<dbReference type="Gene3D" id="3.40.50.360">
    <property type="match status" value="1"/>
</dbReference>
<dbReference type="RefSeq" id="WP_126618311.1">
    <property type="nucleotide sequence ID" value="NZ_JBHUCY010000056.1"/>
</dbReference>
<dbReference type="PANTHER" id="PTHR30543">
    <property type="entry name" value="CHROMATE REDUCTASE"/>
    <property type="match status" value="1"/>
</dbReference>
<dbReference type="SUPFAM" id="SSF52218">
    <property type="entry name" value="Flavoproteins"/>
    <property type="match status" value="1"/>
</dbReference>
<sequence length="182" mass="18621">MRVLAVSGSLRAASTNRALLQAAVASARDGVAVTLFAGGDGRGVGGLPLFNPDEDGDPAHLAVQAWRAALTQADAVVIACPEYAHGVPGALKNALDWVVASGELVDKPVALLHASPRSGYARAALAEILTVMSTRLVYEASVTIPLMGKTPEETAAILAQPEHRVALGDALARLSAAVRAGE</sequence>
<dbReference type="EMBL" id="RXMA01000020">
    <property type="protein sequence ID" value="RTR17264.1"/>
    <property type="molecule type" value="Genomic_DNA"/>
</dbReference>
<dbReference type="PANTHER" id="PTHR30543:SF21">
    <property type="entry name" value="NAD(P)H-DEPENDENT FMN REDUCTASE LOT6"/>
    <property type="match status" value="1"/>
</dbReference>
<feature type="domain" description="NADPH-dependent FMN reductase-like" evidence="1">
    <location>
        <begin position="1"/>
        <end position="128"/>
    </location>
</feature>
<dbReference type="InterPro" id="IPR005025">
    <property type="entry name" value="FMN_Rdtase-like_dom"/>
</dbReference>
<dbReference type="GO" id="GO:0010181">
    <property type="term" value="F:FMN binding"/>
    <property type="evidence" value="ECO:0007669"/>
    <property type="project" value="TreeGrafter"/>
</dbReference>
<name>A0A3S0K2V9_9PROT</name>
<comment type="caution">
    <text evidence="2">The sequence shown here is derived from an EMBL/GenBank/DDBJ whole genome shotgun (WGS) entry which is preliminary data.</text>
</comment>
<dbReference type="AlphaFoldDB" id="A0A3S0K2V9"/>
<keyword evidence="3" id="KW-1185">Reference proteome</keyword>
<protein>
    <submittedName>
        <fullName evidence="2">NAD(P)H-dependent oxidoreductase</fullName>
    </submittedName>
</protein>
<evidence type="ECO:0000259" key="1">
    <source>
        <dbReference type="Pfam" id="PF03358"/>
    </source>
</evidence>
<dbReference type="OrthoDB" id="9812295at2"/>
<dbReference type="InterPro" id="IPR050712">
    <property type="entry name" value="NAD(P)H-dep_reductase"/>
</dbReference>
<reference evidence="2 3" key="1">
    <citation type="submission" date="2018-12" db="EMBL/GenBank/DDBJ databases">
        <authorList>
            <person name="Yang Y."/>
        </authorList>
    </citation>
    <scope>NUCLEOTIDE SEQUENCE [LARGE SCALE GENOMIC DNA]</scope>
    <source>
        <strain evidence="2 3">L-25-5w-1</strain>
    </source>
</reference>
<dbReference type="InterPro" id="IPR029039">
    <property type="entry name" value="Flavoprotein-like_sf"/>
</dbReference>
<organism evidence="2 3">
    <name type="scientific">Azospirillum griseum</name>
    <dbReference type="NCBI Taxonomy" id="2496639"/>
    <lineage>
        <taxon>Bacteria</taxon>
        <taxon>Pseudomonadati</taxon>
        <taxon>Pseudomonadota</taxon>
        <taxon>Alphaproteobacteria</taxon>
        <taxon>Rhodospirillales</taxon>
        <taxon>Azospirillaceae</taxon>
        <taxon>Azospirillum</taxon>
    </lineage>
</organism>
<dbReference type="GO" id="GO:0005829">
    <property type="term" value="C:cytosol"/>
    <property type="evidence" value="ECO:0007669"/>
    <property type="project" value="TreeGrafter"/>
</dbReference>
<dbReference type="GO" id="GO:0016491">
    <property type="term" value="F:oxidoreductase activity"/>
    <property type="evidence" value="ECO:0007669"/>
    <property type="project" value="InterPro"/>
</dbReference>
<proteinExistence type="predicted"/>
<evidence type="ECO:0000313" key="3">
    <source>
        <dbReference type="Proteomes" id="UP000277007"/>
    </source>
</evidence>
<dbReference type="Pfam" id="PF03358">
    <property type="entry name" value="FMN_red"/>
    <property type="match status" value="1"/>
</dbReference>